<dbReference type="PANTHER" id="PTHR34983:SF1">
    <property type="entry name" value="ARABINOGALACTAN ENDO-BETA-1,4-GALACTANASE A"/>
    <property type="match status" value="1"/>
</dbReference>
<dbReference type="PANTHER" id="PTHR34983">
    <property type="entry name" value="ARABINOGALACTAN ENDO-BETA-1,4-GALACTANASE A"/>
    <property type="match status" value="1"/>
</dbReference>
<organism evidence="7 8">
    <name type="scientific">Segatella salivae DSM 15606</name>
    <dbReference type="NCBI Taxonomy" id="888832"/>
    <lineage>
        <taxon>Bacteria</taxon>
        <taxon>Pseudomonadati</taxon>
        <taxon>Bacteroidota</taxon>
        <taxon>Bacteroidia</taxon>
        <taxon>Bacteroidales</taxon>
        <taxon>Prevotellaceae</taxon>
        <taxon>Segatella</taxon>
    </lineage>
</organism>
<name>E6MRH5_9BACT</name>
<comment type="catalytic activity">
    <reaction evidence="1 6">
        <text>The enzyme specifically hydrolyzes (1-&gt;4)-beta-D-galactosidic linkages in type I arabinogalactans.</text>
        <dbReference type="EC" id="3.2.1.89"/>
    </reaction>
</comment>
<evidence type="ECO:0000313" key="8">
    <source>
        <dbReference type="Proteomes" id="UP000003874"/>
    </source>
</evidence>
<dbReference type="STRING" id="888832.HMPREF9420_2126"/>
<dbReference type="Proteomes" id="UP000003874">
    <property type="component" value="Unassembled WGS sequence"/>
</dbReference>
<dbReference type="HOGENOM" id="CLU_011259_2_2_10"/>
<dbReference type="Pfam" id="PF07745">
    <property type="entry name" value="Glyco_hydro_53"/>
    <property type="match status" value="1"/>
</dbReference>
<dbReference type="InterPro" id="IPR017853">
    <property type="entry name" value="GH"/>
</dbReference>
<evidence type="ECO:0000256" key="4">
    <source>
        <dbReference type="ARBA" id="ARBA00022801"/>
    </source>
</evidence>
<comment type="caution">
    <text evidence="7">The sequence shown here is derived from an EMBL/GenBank/DDBJ whole genome shotgun (WGS) entry which is preliminary data.</text>
</comment>
<dbReference type="EMBL" id="AEQO01000167">
    <property type="protein sequence ID" value="EFV03757.1"/>
    <property type="molecule type" value="Genomic_DNA"/>
</dbReference>
<dbReference type="GO" id="GO:0045490">
    <property type="term" value="P:pectin catabolic process"/>
    <property type="evidence" value="ECO:0007669"/>
    <property type="project" value="TreeGrafter"/>
</dbReference>
<evidence type="ECO:0000313" key="7">
    <source>
        <dbReference type="EMBL" id="EFV03757.1"/>
    </source>
</evidence>
<dbReference type="GO" id="GO:0031218">
    <property type="term" value="F:arabinogalactan endo-1,4-beta-galactosidase activity"/>
    <property type="evidence" value="ECO:0007669"/>
    <property type="project" value="UniProtKB-EC"/>
</dbReference>
<keyword evidence="4 6" id="KW-0378">Hydrolase</keyword>
<evidence type="ECO:0000256" key="3">
    <source>
        <dbReference type="ARBA" id="ARBA00012556"/>
    </source>
</evidence>
<proteinExistence type="inferred from homology"/>
<evidence type="ECO:0000256" key="6">
    <source>
        <dbReference type="RuleBase" id="RU361192"/>
    </source>
</evidence>
<keyword evidence="5 6" id="KW-0326">Glycosidase</keyword>
<protein>
    <recommendedName>
        <fullName evidence="3 6">Arabinogalactan endo-beta-1,4-galactanase</fullName>
        <ecNumber evidence="3 6">3.2.1.89</ecNumber>
    </recommendedName>
</protein>
<dbReference type="InterPro" id="IPR011683">
    <property type="entry name" value="Glyco_hydro_53"/>
</dbReference>
<dbReference type="Gene3D" id="3.20.20.80">
    <property type="entry name" value="Glycosidases"/>
    <property type="match status" value="1"/>
</dbReference>
<gene>
    <name evidence="7" type="primary">ganA</name>
    <name evidence="7" type="ORF">HMPREF9420_2126</name>
</gene>
<sequence length="424" mass="48081">MKDFRISKAFISFFVSLHPKKTNKIMKKLIRTTVLLAFTLLTITTACGSNEIAPEKKPTQKPNTTPIEEGVKYVGGDISLLPKYEQAHAIYKDKGTPTSPLALFKKASWNTMRLRLFVNPADYQGEDRDANACQDLAYILPLAKQIKAAGFKILLDFHYSDTWADPGKQWTPKAWASLNDAQLAAKIKTYTAEVLKKMNENGVSPELIQTGNEISYGMLWGVNKASAKVCYPTSPQENWARFTQLLRAATTACREVCPKAKIILHTERVSTSQQHDNANYQALMNFYQQMQLAKIDYDVIGLSYYPYFHGSMNELDAAISRLEQAFANKNIMLVETGYPYKWGVGGSTFDYSSQYPYSLQGQQRFTSDLITMLKGHKHVTGLFWWWPEFNAFNTQMSNWYNAPLFDSESGEATPALYELKKFAE</sequence>
<dbReference type="AlphaFoldDB" id="E6MRH5"/>
<dbReference type="GO" id="GO:0015926">
    <property type="term" value="F:glucosidase activity"/>
    <property type="evidence" value="ECO:0007669"/>
    <property type="project" value="InterPro"/>
</dbReference>
<dbReference type="EC" id="3.2.1.89" evidence="3 6"/>
<dbReference type="eggNOG" id="COG3867">
    <property type="taxonomic scope" value="Bacteria"/>
</dbReference>
<accession>E6MRH5</accession>
<reference evidence="7 8" key="1">
    <citation type="submission" date="2010-12" db="EMBL/GenBank/DDBJ databases">
        <authorList>
            <person name="Muzny D."/>
            <person name="Qin X."/>
            <person name="Deng J."/>
            <person name="Jiang H."/>
            <person name="Liu Y."/>
            <person name="Qu J."/>
            <person name="Song X.-Z."/>
            <person name="Zhang L."/>
            <person name="Thornton R."/>
            <person name="Coyle M."/>
            <person name="Francisco L."/>
            <person name="Jackson L."/>
            <person name="Javaid M."/>
            <person name="Korchina V."/>
            <person name="Kovar C."/>
            <person name="Mata R."/>
            <person name="Mathew T."/>
            <person name="Ngo R."/>
            <person name="Nguyen L."/>
            <person name="Nguyen N."/>
            <person name="Okwuonu G."/>
            <person name="Ongeri F."/>
            <person name="Pham C."/>
            <person name="Simmons D."/>
            <person name="Wilczek-Boney K."/>
            <person name="Hale W."/>
            <person name="Jakkamsetti A."/>
            <person name="Pham P."/>
            <person name="Ruth R."/>
            <person name="San Lucas F."/>
            <person name="Warren J."/>
            <person name="Zhang J."/>
            <person name="Zhao Z."/>
            <person name="Zhou C."/>
            <person name="Zhu D."/>
            <person name="Lee S."/>
            <person name="Bess C."/>
            <person name="Blankenburg K."/>
            <person name="Forbes L."/>
            <person name="Fu Q."/>
            <person name="Gubbala S."/>
            <person name="Hirani K."/>
            <person name="Jayaseelan J.C."/>
            <person name="Lara F."/>
            <person name="Munidasa M."/>
            <person name="Palculict T."/>
            <person name="Patil S."/>
            <person name="Pu L.-L."/>
            <person name="Saada N."/>
            <person name="Tang L."/>
            <person name="Weissenberger G."/>
            <person name="Zhu Y."/>
            <person name="Hemphill L."/>
            <person name="Shang Y."/>
            <person name="Youmans B."/>
            <person name="Ayvaz T."/>
            <person name="Ross M."/>
            <person name="Santibanez J."/>
            <person name="Aqrawi P."/>
            <person name="Gross S."/>
            <person name="Joshi V."/>
            <person name="Fowler G."/>
            <person name="Nazareth L."/>
            <person name="Reid J."/>
            <person name="Worley K."/>
            <person name="Petrosino J."/>
            <person name="Highlander S."/>
            <person name="Gibbs R."/>
        </authorList>
    </citation>
    <scope>NUCLEOTIDE SEQUENCE [LARGE SCALE GENOMIC DNA]</scope>
    <source>
        <strain evidence="7 8">DSM 15606</strain>
    </source>
</reference>
<evidence type="ECO:0000256" key="5">
    <source>
        <dbReference type="ARBA" id="ARBA00023295"/>
    </source>
</evidence>
<keyword evidence="8" id="KW-1185">Reference proteome</keyword>
<comment type="similarity">
    <text evidence="2 6">Belongs to the glycosyl hydrolase 53 family.</text>
</comment>
<evidence type="ECO:0000256" key="1">
    <source>
        <dbReference type="ARBA" id="ARBA00001695"/>
    </source>
</evidence>
<dbReference type="SUPFAM" id="SSF51445">
    <property type="entry name" value="(Trans)glycosidases"/>
    <property type="match status" value="1"/>
</dbReference>
<evidence type="ECO:0000256" key="2">
    <source>
        <dbReference type="ARBA" id="ARBA00010687"/>
    </source>
</evidence>